<keyword evidence="3" id="KW-1185">Reference proteome</keyword>
<sequence>MKKTIPWSDDGGSSSDGSSSSDTNASDNDQIPKKSKMSSGNSTKSKVYTVLDKVRPVQTGLFAGRGKVTTLLRTKVEGGKNEYMDADIDRIHEEWLSLG</sequence>
<feature type="region of interest" description="Disordered" evidence="1">
    <location>
        <begin position="1"/>
        <end position="47"/>
    </location>
</feature>
<organism evidence="2 3">
    <name type="scientific">Tagetes erecta</name>
    <name type="common">African marigold</name>
    <dbReference type="NCBI Taxonomy" id="13708"/>
    <lineage>
        <taxon>Eukaryota</taxon>
        <taxon>Viridiplantae</taxon>
        <taxon>Streptophyta</taxon>
        <taxon>Embryophyta</taxon>
        <taxon>Tracheophyta</taxon>
        <taxon>Spermatophyta</taxon>
        <taxon>Magnoliopsida</taxon>
        <taxon>eudicotyledons</taxon>
        <taxon>Gunneridae</taxon>
        <taxon>Pentapetalae</taxon>
        <taxon>asterids</taxon>
        <taxon>campanulids</taxon>
        <taxon>Asterales</taxon>
        <taxon>Asteraceae</taxon>
        <taxon>Asteroideae</taxon>
        <taxon>Heliantheae alliance</taxon>
        <taxon>Tageteae</taxon>
        <taxon>Tagetes</taxon>
    </lineage>
</organism>
<dbReference type="EMBL" id="JAUHHV010000003">
    <property type="protein sequence ID" value="KAK1430409.1"/>
    <property type="molecule type" value="Genomic_DNA"/>
</dbReference>
<name>A0AAD8KVJ4_TARER</name>
<evidence type="ECO:0000313" key="2">
    <source>
        <dbReference type="EMBL" id="KAK1430409.1"/>
    </source>
</evidence>
<reference evidence="2" key="1">
    <citation type="journal article" date="2023" name="bioRxiv">
        <title>Improved chromosome-level genome assembly for marigold (Tagetes erecta).</title>
        <authorList>
            <person name="Jiang F."/>
            <person name="Yuan L."/>
            <person name="Wang S."/>
            <person name="Wang H."/>
            <person name="Xu D."/>
            <person name="Wang A."/>
            <person name="Fan W."/>
        </authorList>
    </citation>
    <scope>NUCLEOTIDE SEQUENCE</scope>
    <source>
        <strain evidence="2">WSJ</strain>
        <tissue evidence="2">Leaf</tissue>
    </source>
</reference>
<evidence type="ECO:0000313" key="3">
    <source>
        <dbReference type="Proteomes" id="UP001229421"/>
    </source>
</evidence>
<dbReference type="Proteomes" id="UP001229421">
    <property type="component" value="Unassembled WGS sequence"/>
</dbReference>
<dbReference type="AlphaFoldDB" id="A0AAD8KVJ4"/>
<proteinExistence type="predicted"/>
<gene>
    <name evidence="2" type="ORF">QVD17_13118</name>
</gene>
<comment type="caution">
    <text evidence="2">The sequence shown here is derived from an EMBL/GenBank/DDBJ whole genome shotgun (WGS) entry which is preliminary data.</text>
</comment>
<feature type="compositionally biased region" description="Low complexity" evidence="1">
    <location>
        <begin position="8"/>
        <end position="22"/>
    </location>
</feature>
<accession>A0AAD8KVJ4</accession>
<evidence type="ECO:0000256" key="1">
    <source>
        <dbReference type="SAM" id="MobiDB-lite"/>
    </source>
</evidence>
<protein>
    <submittedName>
        <fullName evidence="2">Uncharacterized protein</fullName>
    </submittedName>
</protein>
<feature type="compositionally biased region" description="Polar residues" evidence="1">
    <location>
        <begin position="37"/>
        <end position="46"/>
    </location>
</feature>